<feature type="region of interest" description="Disordered" evidence="2">
    <location>
        <begin position="57"/>
        <end position="104"/>
    </location>
</feature>
<feature type="compositionally biased region" description="Low complexity" evidence="2">
    <location>
        <begin position="532"/>
        <end position="548"/>
    </location>
</feature>
<name>A0AA39RQJ4_ACESA</name>
<evidence type="ECO:0000256" key="1">
    <source>
        <dbReference type="SAM" id="Coils"/>
    </source>
</evidence>
<evidence type="ECO:0000313" key="4">
    <source>
        <dbReference type="Proteomes" id="UP001168877"/>
    </source>
</evidence>
<feature type="compositionally biased region" description="Polar residues" evidence="2">
    <location>
        <begin position="60"/>
        <end position="77"/>
    </location>
</feature>
<feature type="region of interest" description="Disordered" evidence="2">
    <location>
        <begin position="530"/>
        <end position="601"/>
    </location>
</feature>
<feature type="compositionally biased region" description="Polar residues" evidence="2">
    <location>
        <begin position="574"/>
        <end position="583"/>
    </location>
</feature>
<feature type="region of interest" description="Disordered" evidence="2">
    <location>
        <begin position="440"/>
        <end position="512"/>
    </location>
</feature>
<dbReference type="EMBL" id="JAUESC010000385">
    <property type="protein sequence ID" value="KAK0578347.1"/>
    <property type="molecule type" value="Genomic_DNA"/>
</dbReference>
<organism evidence="3 4">
    <name type="scientific">Acer saccharum</name>
    <name type="common">Sugar maple</name>
    <dbReference type="NCBI Taxonomy" id="4024"/>
    <lineage>
        <taxon>Eukaryota</taxon>
        <taxon>Viridiplantae</taxon>
        <taxon>Streptophyta</taxon>
        <taxon>Embryophyta</taxon>
        <taxon>Tracheophyta</taxon>
        <taxon>Spermatophyta</taxon>
        <taxon>Magnoliopsida</taxon>
        <taxon>eudicotyledons</taxon>
        <taxon>Gunneridae</taxon>
        <taxon>Pentapetalae</taxon>
        <taxon>rosids</taxon>
        <taxon>malvids</taxon>
        <taxon>Sapindales</taxon>
        <taxon>Sapindaceae</taxon>
        <taxon>Hippocastanoideae</taxon>
        <taxon>Acereae</taxon>
        <taxon>Acer</taxon>
    </lineage>
</organism>
<keyword evidence="1" id="KW-0175">Coiled coil</keyword>
<evidence type="ECO:0000256" key="2">
    <source>
        <dbReference type="SAM" id="MobiDB-lite"/>
    </source>
</evidence>
<comment type="caution">
    <text evidence="3">The sequence shown here is derived from an EMBL/GenBank/DDBJ whole genome shotgun (WGS) entry which is preliminary data.</text>
</comment>
<feature type="coiled-coil region" evidence="1">
    <location>
        <begin position="709"/>
        <end position="764"/>
    </location>
</feature>
<dbReference type="AlphaFoldDB" id="A0AA39RQJ4"/>
<proteinExistence type="predicted"/>
<reference evidence="3" key="2">
    <citation type="submission" date="2023-06" db="EMBL/GenBank/DDBJ databases">
        <authorList>
            <person name="Swenson N.G."/>
            <person name="Wegrzyn J.L."/>
            <person name="Mcevoy S.L."/>
        </authorList>
    </citation>
    <scope>NUCLEOTIDE SEQUENCE</scope>
    <source>
        <strain evidence="3">NS2018</strain>
        <tissue evidence="3">Leaf</tissue>
    </source>
</reference>
<gene>
    <name evidence="3" type="ORF">LWI29_008874</name>
</gene>
<accession>A0AA39RQJ4</accession>
<feature type="region of interest" description="Disordered" evidence="2">
    <location>
        <begin position="364"/>
        <end position="407"/>
    </location>
</feature>
<evidence type="ECO:0000313" key="3">
    <source>
        <dbReference type="EMBL" id="KAK0578347.1"/>
    </source>
</evidence>
<sequence>MDPSLRSSLFNQMMQALELGDKCTADRIESLIRNFHLDSPSPTSVYIPSSEENFAPNIPSPSSFDSYSPMMTRSSKLGGSRRRASKAPRGSLLDAQTTVDSDVEDHQKNRLHFTADRPCSFDCKVNVVGEEELRKYKSRFEIPDVVTLALPGDRAAWNPPENAVTIYGTMLSYGVTLHLQPFIARFLAEAQITPAQLAKNSYRILMCLCLMWKLKGYGPLTSCEIRHFYTLRQAGNSGTYFLLSSAVENWIPEGVANPGQFFTGGEWGRDVPASVSHSFLAKKVPRHFTSPEAWLKTNHVLLDAEIAHLAAAAVLLLDERGRSFLLDEEKMIAQRIFTRLPARLPRLYDFDTICDLQAQAVKNSDAASRRHATGLAKEGIASQDGGDPSDGEEVGDVAGGGVESGQPLVHPEIAATTPTATTPSRKVGVSGAVSDIPIFDADVPETPLDPASDLTPRTGRGKRPAKGTPDHTARPLKRASRVVQYVVSSDEEGTDGPVFTGTPPSQTTVPEVPVEGVSAVVSPLLKGVNELNASTPTPTNAASSPTAAGEPNVSSAGQPRPSGRPGPTDKPESSKQPGASASGSGVAHEAPPVGPTEAGEGVESVSLSDFTAAKICSYLINNDVYVGEGWEHVKSRSCNRKMEFFFNCHSLMMSELADNYRRGDFLSRDVKRLREQASTLVADKLSVEEFHAQQLTQLRESADGYLSAQLAAEEKLAAAEEEIRSLREQLSANQESLAARLEAERLAEEAREKAEREVLDLRNQLSSRDVIFNDLKAVLEVEAVDHFKRSPAYDALLLREFERGMRQLKKFFAMKDHSNEKALRRFDKSLKLHMDSAAGSIKEQRKRWKADCCYMRTEPHPMHLEVPSTRAFKTYCYR</sequence>
<reference evidence="3" key="1">
    <citation type="journal article" date="2022" name="Plant J.">
        <title>Strategies of tolerance reflected in two North American maple genomes.</title>
        <authorList>
            <person name="McEvoy S.L."/>
            <person name="Sezen U.U."/>
            <person name="Trouern-Trend A."/>
            <person name="McMahon S.M."/>
            <person name="Schaberg P.G."/>
            <person name="Yang J."/>
            <person name="Wegrzyn J.L."/>
            <person name="Swenson N.G."/>
        </authorList>
    </citation>
    <scope>NUCLEOTIDE SEQUENCE</scope>
    <source>
        <strain evidence="3">NS2018</strain>
    </source>
</reference>
<protein>
    <submittedName>
        <fullName evidence="3">Uncharacterized protein</fullName>
    </submittedName>
</protein>
<keyword evidence="4" id="KW-1185">Reference proteome</keyword>
<dbReference type="Proteomes" id="UP001168877">
    <property type="component" value="Unassembled WGS sequence"/>
</dbReference>